<evidence type="ECO:0008006" key="4">
    <source>
        <dbReference type="Google" id="ProtNLM"/>
    </source>
</evidence>
<keyword evidence="1" id="KW-0732">Signal</keyword>
<feature type="chain" id="PRO_5046368447" description="Variable surface lipoprotein" evidence="1">
    <location>
        <begin position="37"/>
        <end position="108"/>
    </location>
</feature>
<accession>A0ABY5J3T1</accession>
<gene>
    <name evidence="2" type="ORF">NPA09_01240</name>
</gene>
<dbReference type="RefSeq" id="WP_129722060.1">
    <property type="nucleotide sequence ID" value="NZ_CP101808.1"/>
</dbReference>
<protein>
    <recommendedName>
        <fullName evidence="4">Variable surface lipoprotein</fullName>
    </recommendedName>
</protein>
<feature type="signal peptide" evidence="1">
    <location>
        <begin position="1"/>
        <end position="36"/>
    </location>
</feature>
<evidence type="ECO:0000313" key="2">
    <source>
        <dbReference type="EMBL" id="UUD37181.1"/>
    </source>
</evidence>
<dbReference type="EMBL" id="CP101808">
    <property type="protein sequence ID" value="UUD37181.1"/>
    <property type="molecule type" value="Genomic_DNA"/>
</dbReference>
<sequence length="108" mass="12136">MIRVTFATVYYILIKKKTKLILFGLCTVSAIATAIAAVSCNNSNNSENQGNENQGNRNWEAEGTKYIEKIAEVDEDGVSVPINKQISYTKFPKHIKKLLFQTHLMAKK</sequence>
<keyword evidence="3" id="KW-1185">Reference proteome</keyword>
<name>A0ABY5J3T1_9BACT</name>
<evidence type="ECO:0000256" key="1">
    <source>
        <dbReference type="SAM" id="SignalP"/>
    </source>
</evidence>
<organism evidence="2 3">
    <name type="scientific">Mycoplasmopsis equigenitalium</name>
    <dbReference type="NCBI Taxonomy" id="114883"/>
    <lineage>
        <taxon>Bacteria</taxon>
        <taxon>Bacillati</taxon>
        <taxon>Mycoplasmatota</taxon>
        <taxon>Mycoplasmoidales</taxon>
        <taxon>Metamycoplasmataceae</taxon>
        <taxon>Mycoplasmopsis</taxon>
    </lineage>
</organism>
<proteinExistence type="predicted"/>
<reference evidence="2" key="1">
    <citation type="submission" date="2022-07" db="EMBL/GenBank/DDBJ databases">
        <title>Complete genome of Mycoplasma equigenitalium type strain T37.</title>
        <authorList>
            <person name="Spergser J."/>
        </authorList>
    </citation>
    <scope>NUCLEOTIDE SEQUENCE</scope>
    <source>
        <strain evidence="2">T37</strain>
    </source>
</reference>
<dbReference type="Proteomes" id="UP001059576">
    <property type="component" value="Chromosome"/>
</dbReference>
<evidence type="ECO:0000313" key="3">
    <source>
        <dbReference type="Proteomes" id="UP001059576"/>
    </source>
</evidence>